<dbReference type="InterPro" id="IPR016181">
    <property type="entry name" value="Acyl_CoA_acyltransferase"/>
</dbReference>
<organism evidence="5 6">
    <name type="scientific">Candidatus Frankia alpina</name>
    <dbReference type="NCBI Taxonomy" id="2699483"/>
    <lineage>
        <taxon>Bacteria</taxon>
        <taxon>Bacillati</taxon>
        <taxon>Actinomycetota</taxon>
        <taxon>Actinomycetes</taxon>
        <taxon>Frankiales</taxon>
        <taxon>Frankiaceae</taxon>
        <taxon>Frankia</taxon>
    </lineage>
</organism>
<keyword evidence="2 5" id="KW-0808">Transferase</keyword>
<proteinExistence type="inferred from homology"/>
<dbReference type="FunFam" id="3.40.630.30:FF:000064">
    <property type="entry name" value="GNAT family acetyltransferase"/>
    <property type="match status" value="1"/>
</dbReference>
<accession>A0A4S5EUJ1</accession>
<protein>
    <submittedName>
        <fullName evidence="5">GNAT family N-acetyltransferase</fullName>
    </submittedName>
</protein>
<evidence type="ECO:0000256" key="1">
    <source>
        <dbReference type="ARBA" id="ARBA00008694"/>
    </source>
</evidence>
<dbReference type="SUPFAM" id="SSF55729">
    <property type="entry name" value="Acyl-CoA N-acyltransferases (Nat)"/>
    <property type="match status" value="1"/>
</dbReference>
<sequence>MIRVAGPGDVEVVGELVRELAAYEQEADRVAMTPVDLQAALFGPVPAAYCLVATADQPSGGVTPIGGPPPIGVVHPSPHPPPVVGFAIWHPTFSTWTGQSGMYLIDLFVRPEHRRGGHGRALLAALAATCVERGYLRLDWAVLDWNTPAQAFYRSLAAQPLTGWSTWRVDGDALTDLAALARPRPGAIADPA</sequence>
<name>A0A4S5EUJ1_9ACTN</name>
<dbReference type="PROSITE" id="PS51186">
    <property type="entry name" value="GNAT"/>
    <property type="match status" value="1"/>
</dbReference>
<evidence type="ECO:0000256" key="3">
    <source>
        <dbReference type="ARBA" id="ARBA00023315"/>
    </source>
</evidence>
<evidence type="ECO:0000259" key="4">
    <source>
        <dbReference type="PROSITE" id="PS51186"/>
    </source>
</evidence>
<feature type="domain" description="N-acetyltransferase" evidence="4">
    <location>
        <begin position="15"/>
        <end position="185"/>
    </location>
</feature>
<reference evidence="5 6" key="1">
    <citation type="submission" date="2019-04" db="EMBL/GenBank/DDBJ databases">
        <title>Draft genome sequences for three unisolated Alnus-infective Frankia Sp+ strains, AgTrS, AiOr and AvVan, the first sequenced Frankia strains able to sporulate in-planta.</title>
        <authorList>
            <person name="Bethencourt L."/>
            <person name="Vautrin F."/>
            <person name="Taib N."/>
            <person name="Dubost A."/>
            <person name="Castro-Garcia L."/>
            <person name="Imbaud O."/>
            <person name="Abrouk D."/>
            <person name="Fournier P."/>
            <person name="Briolay J."/>
            <person name="Nguyen A."/>
            <person name="Normand P."/>
            <person name="Fernandez M.P."/>
            <person name="Brochier-Armanet C."/>
            <person name="Herrera-Belaroussi A."/>
        </authorList>
    </citation>
    <scope>NUCLEOTIDE SEQUENCE [LARGE SCALE GENOMIC DNA]</scope>
    <source>
        <strain evidence="5 6">AvVan</strain>
    </source>
</reference>
<dbReference type="AlphaFoldDB" id="A0A4S5EUJ1"/>
<dbReference type="InterPro" id="IPR051016">
    <property type="entry name" value="Diverse_Substrate_AcTransf"/>
</dbReference>
<dbReference type="Proteomes" id="UP000305282">
    <property type="component" value="Unassembled WGS sequence"/>
</dbReference>
<dbReference type="GO" id="GO:0008080">
    <property type="term" value="F:N-acetyltransferase activity"/>
    <property type="evidence" value="ECO:0007669"/>
    <property type="project" value="TreeGrafter"/>
</dbReference>
<comment type="caution">
    <text evidence="5">The sequence shown here is derived from an EMBL/GenBank/DDBJ whole genome shotgun (WGS) entry which is preliminary data.</text>
</comment>
<evidence type="ECO:0000313" key="6">
    <source>
        <dbReference type="Proteomes" id="UP000305282"/>
    </source>
</evidence>
<keyword evidence="6" id="KW-1185">Reference proteome</keyword>
<dbReference type="EMBL" id="SSXH01000012">
    <property type="protein sequence ID" value="THJ76164.1"/>
    <property type="molecule type" value="Genomic_DNA"/>
</dbReference>
<dbReference type="PANTHER" id="PTHR10545">
    <property type="entry name" value="DIAMINE N-ACETYLTRANSFERASE"/>
    <property type="match status" value="1"/>
</dbReference>
<comment type="similarity">
    <text evidence="1">Belongs to the acetyltransferase family.</text>
</comment>
<evidence type="ECO:0000313" key="5">
    <source>
        <dbReference type="EMBL" id="THJ76164.1"/>
    </source>
</evidence>
<dbReference type="Pfam" id="PF00583">
    <property type="entry name" value="Acetyltransf_1"/>
    <property type="match status" value="1"/>
</dbReference>
<dbReference type="InterPro" id="IPR000182">
    <property type="entry name" value="GNAT_dom"/>
</dbReference>
<dbReference type="Gene3D" id="3.40.630.30">
    <property type="match status" value="1"/>
</dbReference>
<dbReference type="PANTHER" id="PTHR10545:SF29">
    <property type="entry name" value="GH14572P-RELATED"/>
    <property type="match status" value="1"/>
</dbReference>
<dbReference type="OrthoDB" id="9805924at2"/>
<evidence type="ECO:0000256" key="2">
    <source>
        <dbReference type="ARBA" id="ARBA00022679"/>
    </source>
</evidence>
<keyword evidence="3" id="KW-0012">Acyltransferase</keyword>
<dbReference type="RefSeq" id="WP_136446524.1">
    <property type="nucleotide sequence ID" value="NZ_CADCWT010000007.1"/>
</dbReference>
<gene>
    <name evidence="5" type="ORF">E7Y31_01270</name>
</gene>